<keyword evidence="17" id="KW-1185">Reference proteome</keyword>
<dbReference type="PANTHER" id="PTHR11680">
    <property type="entry name" value="SERINE HYDROXYMETHYLTRANSFERASE"/>
    <property type="match status" value="1"/>
</dbReference>
<proteinExistence type="inferred from homology"/>
<comment type="caution">
    <text evidence="13">Lacks conserved residue(s) required for the propagation of feature annotation.</text>
</comment>
<accession>A0A1V4HXY2</accession>
<keyword evidence="6 13" id="KW-0963">Cytoplasm</keyword>
<evidence type="ECO:0000256" key="10">
    <source>
        <dbReference type="ARBA" id="ARBA00022898"/>
    </source>
</evidence>
<dbReference type="GO" id="GO:0032259">
    <property type="term" value="P:methylation"/>
    <property type="evidence" value="ECO:0007669"/>
    <property type="project" value="UniProtKB-KW"/>
</dbReference>
<dbReference type="PANTHER" id="PTHR11680:SF35">
    <property type="entry name" value="SERINE HYDROXYMETHYLTRANSFERASE 1"/>
    <property type="match status" value="1"/>
</dbReference>
<comment type="catalytic activity">
    <reaction evidence="1 13">
        <text>(6R)-5,10-methylene-5,6,7,8-tetrahydrofolate + glycine + H2O = (6S)-5,6,7,8-tetrahydrofolate + L-serine</text>
        <dbReference type="Rhea" id="RHEA:15481"/>
        <dbReference type="ChEBI" id="CHEBI:15377"/>
        <dbReference type="ChEBI" id="CHEBI:15636"/>
        <dbReference type="ChEBI" id="CHEBI:33384"/>
        <dbReference type="ChEBI" id="CHEBI:57305"/>
        <dbReference type="ChEBI" id="CHEBI:57453"/>
        <dbReference type="EC" id="2.1.2.1"/>
    </reaction>
</comment>
<evidence type="ECO:0000256" key="13">
    <source>
        <dbReference type="HAMAP-Rule" id="MF_00051"/>
    </source>
</evidence>
<dbReference type="RefSeq" id="WP_079446858.1">
    <property type="nucleotide sequence ID" value="NZ_JAVDPZ010000002.1"/>
</dbReference>
<dbReference type="AlphaFoldDB" id="A0A1V4HXY2"/>
<reference evidence="16 17" key="1">
    <citation type="submission" date="2017-02" db="EMBL/GenBank/DDBJ databases">
        <title>Genome sequence of the nitrite-oxidizing bacterium Nitrobacter vulgaris strain Ab1.</title>
        <authorList>
            <person name="Mellbye B.L."/>
            <person name="Davis E.W."/>
            <person name="Spieck E."/>
            <person name="Chang J.H."/>
            <person name="Bottomley P.J."/>
            <person name="Sayavedra-Soto L.A."/>
        </authorList>
    </citation>
    <scope>NUCLEOTIDE SEQUENCE [LARGE SCALE GENOMIC DNA]</scope>
    <source>
        <strain evidence="16 17">Ab1</strain>
    </source>
</reference>
<sequence>MDSSAKTTSAPDPFFAATLAEADPEIAAAINGELGRQRHEIELIASENIVSRAVLEAQGSVMTNKYAEGYPGARYYGGCEWVDVAETLAIERAKKLFGARFANVQPNSGSQMNQAVFLALLQPGDTFMGLDLAAGGHLTHGAPVNMSGKWFKAAHYTVRRDDHLIDMDEVAHRAEEVKPKLIIAGGSAYSRPWDFKRFREIADSVGAYLMVDMAHFAGLVAGGVHASPVPHAHVTTTTTHKSLRGPRGGLILCNDEALAKKFNSAIFPGLQGGPLMHVIAAKAVAFGEALRPDFKIYAKNVVENAKALAESLRGHGFDIVSGGTDNHLMLVDLRPKGLKGNISEKALVRAGLTCNKNGIPFDPEKPFVTSGLRLGTPATTTRGFGVTEFKQVGGLIAEVLKAIAQSEDGKAPLVEAAVKEKVKALTDRFPIYQDR</sequence>
<gene>
    <name evidence="13 16" type="primary">glyA</name>
    <name evidence="16" type="ORF">B2M20_09830</name>
</gene>
<dbReference type="InterPro" id="IPR049943">
    <property type="entry name" value="Ser_HO-MeTrfase-like"/>
</dbReference>
<dbReference type="GO" id="GO:0019264">
    <property type="term" value="P:glycine biosynthetic process from serine"/>
    <property type="evidence" value="ECO:0007669"/>
    <property type="project" value="UniProtKB-UniRule"/>
</dbReference>
<keyword evidence="8 13" id="KW-0028">Amino-acid biosynthesis</keyword>
<evidence type="ECO:0000256" key="9">
    <source>
        <dbReference type="ARBA" id="ARBA00022679"/>
    </source>
</evidence>
<protein>
    <recommendedName>
        <fullName evidence="13">Serine hydroxymethyltransferase</fullName>
        <shortName evidence="13">SHMT</shortName>
        <shortName evidence="13">Serine methylase</shortName>
        <ecNumber evidence="13">2.1.2.1</ecNumber>
    </recommendedName>
</protein>
<dbReference type="Gene3D" id="3.40.640.10">
    <property type="entry name" value="Type I PLP-dependent aspartate aminotransferase-like (Major domain)"/>
    <property type="match status" value="1"/>
</dbReference>
<evidence type="ECO:0000256" key="8">
    <source>
        <dbReference type="ARBA" id="ARBA00022605"/>
    </source>
</evidence>
<dbReference type="NCBIfam" id="NF000586">
    <property type="entry name" value="PRK00011.1"/>
    <property type="match status" value="1"/>
</dbReference>
<dbReference type="GO" id="GO:0008168">
    <property type="term" value="F:methyltransferase activity"/>
    <property type="evidence" value="ECO:0007669"/>
    <property type="project" value="UniProtKB-KW"/>
</dbReference>
<name>A0A1V4HXY2_NITVU</name>
<dbReference type="InterPro" id="IPR039429">
    <property type="entry name" value="SHMT-like_dom"/>
</dbReference>
<comment type="catalytic activity">
    <reaction evidence="11">
        <text>(6R)-5,10-methylene-5,6,7,8-tetrahydrofolate + D-alanine + H2O = 2-methylserine + (6S)-5,6,7,8-tetrahydrofolate</text>
        <dbReference type="Rhea" id="RHEA:10064"/>
        <dbReference type="ChEBI" id="CHEBI:15377"/>
        <dbReference type="ChEBI" id="CHEBI:15636"/>
        <dbReference type="ChEBI" id="CHEBI:57416"/>
        <dbReference type="ChEBI" id="CHEBI:57453"/>
        <dbReference type="ChEBI" id="CHEBI:58275"/>
        <dbReference type="EC" id="2.1.2.7"/>
    </reaction>
</comment>
<feature type="modified residue" description="N6-(pyridoxal phosphate)lysine" evidence="13 14">
    <location>
        <position position="241"/>
    </location>
</feature>
<comment type="pathway">
    <text evidence="13">Amino-acid biosynthesis; glycine biosynthesis; glycine from L-serine: step 1/1.</text>
</comment>
<comment type="function">
    <text evidence="12">Catalyzes the reversible interconversion of alpha-methyl-L-serine to D-alanine with tetrahydrofolate (THF) serving as the one-carbon carrier. Cannot use alpha-methyl-D-serine, L-serine, D-serine or L-alanine.</text>
</comment>
<keyword evidence="10 13" id="KW-0663">Pyridoxal phosphate</keyword>
<dbReference type="HAMAP" id="MF_00051">
    <property type="entry name" value="SHMT"/>
    <property type="match status" value="1"/>
</dbReference>
<dbReference type="GO" id="GO:0004372">
    <property type="term" value="F:glycine hydroxymethyltransferase activity"/>
    <property type="evidence" value="ECO:0007669"/>
    <property type="project" value="UniProtKB-UniRule"/>
</dbReference>
<feature type="binding site" evidence="13">
    <location>
        <position position="132"/>
    </location>
    <ligand>
        <name>(6S)-5,6,7,8-tetrahydrofolate</name>
        <dbReference type="ChEBI" id="CHEBI:57453"/>
    </ligand>
</feature>
<dbReference type="GO" id="GO:0030170">
    <property type="term" value="F:pyridoxal phosphate binding"/>
    <property type="evidence" value="ECO:0007669"/>
    <property type="project" value="UniProtKB-UniRule"/>
</dbReference>
<comment type="subunit">
    <text evidence="5 13">Homodimer.</text>
</comment>
<evidence type="ECO:0000259" key="15">
    <source>
        <dbReference type="Pfam" id="PF00464"/>
    </source>
</evidence>
<evidence type="ECO:0000256" key="11">
    <source>
        <dbReference type="ARBA" id="ARBA00051216"/>
    </source>
</evidence>
<dbReference type="FunFam" id="3.40.640.10:FF:000001">
    <property type="entry name" value="Serine hydroxymethyltransferase"/>
    <property type="match status" value="1"/>
</dbReference>
<evidence type="ECO:0000256" key="12">
    <source>
        <dbReference type="ARBA" id="ARBA00057572"/>
    </source>
</evidence>
<dbReference type="GO" id="GO:0035999">
    <property type="term" value="P:tetrahydrofolate interconversion"/>
    <property type="evidence" value="ECO:0007669"/>
    <property type="project" value="UniProtKB-UniRule"/>
</dbReference>
<dbReference type="Gene3D" id="3.90.1150.10">
    <property type="entry name" value="Aspartate Aminotransferase, domain 1"/>
    <property type="match status" value="1"/>
</dbReference>
<comment type="caution">
    <text evidence="16">The sequence shown here is derived from an EMBL/GenBank/DDBJ whole genome shotgun (WGS) entry which is preliminary data.</text>
</comment>
<dbReference type="InterPro" id="IPR001085">
    <property type="entry name" value="Ser_HO-MeTrfase"/>
</dbReference>
<dbReference type="InterPro" id="IPR015422">
    <property type="entry name" value="PyrdxlP-dep_Trfase_small"/>
</dbReference>
<dbReference type="InterPro" id="IPR015424">
    <property type="entry name" value="PyrdxlP-dep_Trfase"/>
</dbReference>
<evidence type="ECO:0000256" key="5">
    <source>
        <dbReference type="ARBA" id="ARBA00011738"/>
    </source>
</evidence>
<comment type="pathway">
    <text evidence="13">One-carbon metabolism; tetrahydrofolate interconversion.</text>
</comment>
<comment type="similarity">
    <text evidence="4 13">Belongs to the SHMT family.</text>
</comment>
<dbReference type="CDD" id="cd00378">
    <property type="entry name" value="SHMT"/>
    <property type="match status" value="1"/>
</dbReference>
<feature type="site" description="Plays an important role in substrate specificity" evidence="13">
    <location>
        <position position="240"/>
    </location>
</feature>
<keyword evidence="9 13" id="KW-0808">Transferase</keyword>
<dbReference type="GO" id="GO:0005829">
    <property type="term" value="C:cytosol"/>
    <property type="evidence" value="ECO:0007669"/>
    <property type="project" value="TreeGrafter"/>
</dbReference>
<dbReference type="SUPFAM" id="SSF53383">
    <property type="entry name" value="PLP-dependent transferases"/>
    <property type="match status" value="1"/>
</dbReference>
<evidence type="ECO:0000256" key="3">
    <source>
        <dbReference type="ARBA" id="ARBA00004496"/>
    </source>
</evidence>
<dbReference type="UniPathway" id="UPA00193"/>
<comment type="function">
    <text evidence="13">Catalyzes the reversible interconversion of serine and glycine with tetrahydrofolate (THF) serving as the one-carbon carrier. This reaction serves as the major source of one-carbon groups required for the biosynthesis of purines, thymidylate, methionine, and other important biomolecules. Also exhibits THF-independent aldolase activity toward beta-hydroxyamino acids, producing glycine and aldehydes, via a retro-aldol mechanism.</text>
</comment>
<dbReference type="STRING" id="29421.B2M20_09830"/>
<organism evidence="16 17">
    <name type="scientific">Nitrobacter vulgaris</name>
    <dbReference type="NCBI Taxonomy" id="29421"/>
    <lineage>
        <taxon>Bacteria</taxon>
        <taxon>Pseudomonadati</taxon>
        <taxon>Pseudomonadota</taxon>
        <taxon>Alphaproteobacteria</taxon>
        <taxon>Hyphomicrobiales</taxon>
        <taxon>Nitrobacteraceae</taxon>
        <taxon>Nitrobacter</taxon>
    </lineage>
</organism>
<keyword evidence="7 13" id="KW-0554">One-carbon metabolism</keyword>
<dbReference type="InterPro" id="IPR015421">
    <property type="entry name" value="PyrdxlP-dep_Trfase_major"/>
</dbReference>
<dbReference type="UniPathway" id="UPA00288">
    <property type="reaction ID" value="UER01023"/>
</dbReference>
<dbReference type="PROSITE" id="PS00096">
    <property type="entry name" value="SHMT"/>
    <property type="match status" value="1"/>
</dbReference>
<evidence type="ECO:0000313" key="17">
    <source>
        <dbReference type="Proteomes" id="UP000189940"/>
    </source>
</evidence>
<comment type="subcellular location">
    <subcellularLocation>
        <location evidence="3 13">Cytoplasm</location>
    </subcellularLocation>
</comment>
<feature type="binding site" evidence="13">
    <location>
        <begin position="136"/>
        <end position="138"/>
    </location>
    <ligand>
        <name>(6S)-5,6,7,8-tetrahydrofolate</name>
        <dbReference type="ChEBI" id="CHEBI:57453"/>
    </ligand>
</feature>
<dbReference type="GO" id="GO:0050413">
    <property type="term" value="F:D-alanine 2-hydroxymethyltransferase activity"/>
    <property type="evidence" value="ECO:0007669"/>
    <property type="project" value="UniProtKB-EC"/>
</dbReference>
<dbReference type="PIRSF" id="PIRSF000412">
    <property type="entry name" value="SHMT"/>
    <property type="match status" value="1"/>
</dbReference>
<dbReference type="FunFam" id="3.90.1150.10:FF:000003">
    <property type="entry name" value="Serine hydroxymethyltransferase"/>
    <property type="match status" value="1"/>
</dbReference>
<feature type="domain" description="Serine hydroxymethyltransferase-like" evidence="15">
    <location>
        <begin position="19"/>
        <end position="396"/>
    </location>
</feature>
<evidence type="ECO:0000256" key="7">
    <source>
        <dbReference type="ARBA" id="ARBA00022563"/>
    </source>
</evidence>
<evidence type="ECO:0000256" key="6">
    <source>
        <dbReference type="ARBA" id="ARBA00022490"/>
    </source>
</evidence>
<evidence type="ECO:0000256" key="4">
    <source>
        <dbReference type="ARBA" id="ARBA00006376"/>
    </source>
</evidence>
<dbReference type="Proteomes" id="UP000189940">
    <property type="component" value="Unassembled WGS sequence"/>
</dbReference>
<comment type="cofactor">
    <cofactor evidence="2 13 14">
        <name>pyridoxal 5'-phosphate</name>
        <dbReference type="ChEBI" id="CHEBI:597326"/>
    </cofactor>
</comment>
<dbReference type="OrthoDB" id="9803846at2"/>
<evidence type="ECO:0000256" key="14">
    <source>
        <dbReference type="PIRSR" id="PIRSR000412-50"/>
    </source>
</evidence>
<feature type="binding site" evidence="13">
    <location>
        <position position="256"/>
    </location>
    <ligand>
        <name>(6S)-5,6,7,8-tetrahydrofolate</name>
        <dbReference type="ChEBI" id="CHEBI:57453"/>
    </ligand>
</feature>
<dbReference type="Pfam" id="PF00464">
    <property type="entry name" value="SHMT"/>
    <property type="match status" value="1"/>
</dbReference>
<evidence type="ECO:0000313" key="16">
    <source>
        <dbReference type="EMBL" id="OPH82826.1"/>
    </source>
</evidence>
<dbReference type="EMBL" id="MWPQ01000040">
    <property type="protein sequence ID" value="OPH82826.1"/>
    <property type="molecule type" value="Genomic_DNA"/>
</dbReference>
<dbReference type="EC" id="2.1.2.1" evidence="13"/>
<keyword evidence="16" id="KW-0489">Methyltransferase</keyword>
<dbReference type="InterPro" id="IPR019798">
    <property type="entry name" value="Ser_HO-MeTrfase_PLP_BS"/>
</dbReference>
<evidence type="ECO:0000256" key="1">
    <source>
        <dbReference type="ARBA" id="ARBA00001528"/>
    </source>
</evidence>
<evidence type="ECO:0000256" key="2">
    <source>
        <dbReference type="ARBA" id="ARBA00001933"/>
    </source>
</evidence>